<proteinExistence type="predicted"/>
<name>A0A8J7Z461_9CYAN</name>
<dbReference type="InterPro" id="IPR025324">
    <property type="entry name" value="DUF4230"/>
</dbReference>
<reference evidence="2" key="1">
    <citation type="submission" date="2019-12" db="EMBL/GenBank/DDBJ databases">
        <title>High-Quality draft genome sequences of three cyanobacteria isolated from the limestone walls of the Old Cathedral of Coimbra.</title>
        <authorList>
            <person name="Tiago I."/>
            <person name="Soares F."/>
            <person name="Portugal A."/>
        </authorList>
    </citation>
    <scope>NUCLEOTIDE SEQUENCE</scope>
    <source>
        <strain evidence="2">A</strain>
    </source>
</reference>
<keyword evidence="1" id="KW-0472">Membrane</keyword>
<evidence type="ECO:0000313" key="2">
    <source>
        <dbReference type="EMBL" id="NDJ17798.1"/>
    </source>
</evidence>
<dbReference type="EMBL" id="WVIE01000010">
    <property type="protein sequence ID" value="NDJ17798.1"/>
    <property type="molecule type" value="Genomic_DNA"/>
</dbReference>
<sequence>MRGKKGLNRDTPPVFKNLSGLLVFSLAMVGVVSLVQIGRSGSTIFDRFTSLFQQQPPAPKVDTRSVVIQQVREASELTTAIYTMEAVVPAQQDAAIAGFVVGTTKLLYIARGEIRAGVDLSALTPENVNVTGDTLRLRLPPPRLLDQKIDVAKSGVYDYNRGFLGLGPDTAPELQRLAQAEALKKIQTAACAEGVLEKANDRAKLVVSQLIRVSGVNTVVVETQAPAADACQSS</sequence>
<feature type="transmembrane region" description="Helical" evidence="1">
    <location>
        <begin position="20"/>
        <end position="38"/>
    </location>
</feature>
<evidence type="ECO:0000256" key="1">
    <source>
        <dbReference type="SAM" id="Phobius"/>
    </source>
</evidence>
<dbReference type="RefSeq" id="WP_162423306.1">
    <property type="nucleotide sequence ID" value="NZ_WVIE01000010.1"/>
</dbReference>
<dbReference type="Proteomes" id="UP000646053">
    <property type="component" value="Unassembled WGS sequence"/>
</dbReference>
<dbReference type="AlphaFoldDB" id="A0A8J7Z461"/>
<dbReference type="Pfam" id="PF14014">
    <property type="entry name" value="DUF4230"/>
    <property type="match status" value="1"/>
</dbReference>
<gene>
    <name evidence="2" type="ORF">GS601_10920</name>
</gene>
<accession>A0A8J7Z461</accession>
<keyword evidence="1" id="KW-1133">Transmembrane helix</keyword>
<keyword evidence="3" id="KW-1185">Reference proteome</keyword>
<protein>
    <submittedName>
        <fullName evidence="2">DUF4230 domain-containing protein</fullName>
    </submittedName>
</protein>
<organism evidence="2 3">
    <name type="scientific">Myxacorys almedinensis A</name>
    <dbReference type="NCBI Taxonomy" id="2690445"/>
    <lineage>
        <taxon>Bacteria</taxon>
        <taxon>Bacillati</taxon>
        <taxon>Cyanobacteriota</taxon>
        <taxon>Cyanophyceae</taxon>
        <taxon>Leptolyngbyales</taxon>
        <taxon>Leptolyngbyaceae</taxon>
        <taxon>Myxacorys</taxon>
        <taxon>Myxacorys almedinensis</taxon>
    </lineage>
</organism>
<keyword evidence="1" id="KW-0812">Transmembrane</keyword>
<comment type="caution">
    <text evidence="2">The sequence shown here is derived from an EMBL/GenBank/DDBJ whole genome shotgun (WGS) entry which is preliminary data.</text>
</comment>
<evidence type="ECO:0000313" key="3">
    <source>
        <dbReference type="Proteomes" id="UP000646053"/>
    </source>
</evidence>